<dbReference type="EMBL" id="BPVZ01000073">
    <property type="protein sequence ID" value="GKV26914.1"/>
    <property type="molecule type" value="Genomic_DNA"/>
</dbReference>
<accession>A0AAV5KQN4</accession>
<keyword evidence="1" id="KW-0812">Transmembrane</keyword>
<protein>
    <submittedName>
        <fullName evidence="2">Uncharacterized protein</fullName>
    </submittedName>
</protein>
<proteinExistence type="predicted"/>
<sequence length="81" mass="8903">MRGLPAGNRRSPIRHWRCIFFVAIIKANVLLVVPLAAATVVFEVGEGIDIEGIVWSLGLHCCRLLGSNRFRGSHDFKSSGI</sequence>
<gene>
    <name evidence="2" type="ORF">SLEP1_g36128</name>
</gene>
<reference evidence="2 3" key="1">
    <citation type="journal article" date="2021" name="Commun. Biol.">
        <title>The genome of Shorea leprosula (Dipterocarpaceae) highlights the ecological relevance of drought in aseasonal tropical rainforests.</title>
        <authorList>
            <person name="Ng K.K.S."/>
            <person name="Kobayashi M.J."/>
            <person name="Fawcett J.A."/>
            <person name="Hatakeyama M."/>
            <person name="Paape T."/>
            <person name="Ng C.H."/>
            <person name="Ang C.C."/>
            <person name="Tnah L.H."/>
            <person name="Lee C.T."/>
            <person name="Nishiyama T."/>
            <person name="Sese J."/>
            <person name="O'Brien M.J."/>
            <person name="Copetti D."/>
            <person name="Mohd Noor M.I."/>
            <person name="Ong R.C."/>
            <person name="Putra M."/>
            <person name="Sireger I.Z."/>
            <person name="Indrioko S."/>
            <person name="Kosugi Y."/>
            <person name="Izuno A."/>
            <person name="Isagi Y."/>
            <person name="Lee S.L."/>
            <person name="Shimizu K.K."/>
        </authorList>
    </citation>
    <scope>NUCLEOTIDE SEQUENCE [LARGE SCALE GENOMIC DNA]</scope>
    <source>
        <strain evidence="2">214</strain>
    </source>
</reference>
<name>A0AAV5KQN4_9ROSI</name>
<evidence type="ECO:0000313" key="3">
    <source>
        <dbReference type="Proteomes" id="UP001054252"/>
    </source>
</evidence>
<evidence type="ECO:0000256" key="1">
    <source>
        <dbReference type="SAM" id="Phobius"/>
    </source>
</evidence>
<keyword evidence="1" id="KW-1133">Transmembrane helix</keyword>
<organism evidence="2 3">
    <name type="scientific">Rubroshorea leprosula</name>
    <dbReference type="NCBI Taxonomy" id="152421"/>
    <lineage>
        <taxon>Eukaryota</taxon>
        <taxon>Viridiplantae</taxon>
        <taxon>Streptophyta</taxon>
        <taxon>Embryophyta</taxon>
        <taxon>Tracheophyta</taxon>
        <taxon>Spermatophyta</taxon>
        <taxon>Magnoliopsida</taxon>
        <taxon>eudicotyledons</taxon>
        <taxon>Gunneridae</taxon>
        <taxon>Pentapetalae</taxon>
        <taxon>rosids</taxon>
        <taxon>malvids</taxon>
        <taxon>Malvales</taxon>
        <taxon>Dipterocarpaceae</taxon>
        <taxon>Rubroshorea</taxon>
    </lineage>
</organism>
<comment type="caution">
    <text evidence="2">The sequence shown here is derived from an EMBL/GenBank/DDBJ whole genome shotgun (WGS) entry which is preliminary data.</text>
</comment>
<keyword evidence="3" id="KW-1185">Reference proteome</keyword>
<evidence type="ECO:0000313" key="2">
    <source>
        <dbReference type="EMBL" id="GKV26914.1"/>
    </source>
</evidence>
<dbReference type="AlphaFoldDB" id="A0AAV5KQN4"/>
<keyword evidence="1" id="KW-0472">Membrane</keyword>
<feature type="transmembrane region" description="Helical" evidence="1">
    <location>
        <begin position="20"/>
        <end position="42"/>
    </location>
</feature>
<dbReference type="Proteomes" id="UP001054252">
    <property type="component" value="Unassembled WGS sequence"/>
</dbReference>